<dbReference type="Proteomes" id="UP000266723">
    <property type="component" value="Unassembled WGS sequence"/>
</dbReference>
<dbReference type="EMBL" id="QGKV02001507">
    <property type="protein sequence ID" value="KAF3531095.1"/>
    <property type="molecule type" value="Genomic_DNA"/>
</dbReference>
<feature type="compositionally biased region" description="Basic and acidic residues" evidence="1">
    <location>
        <begin position="96"/>
        <end position="107"/>
    </location>
</feature>
<accession>A0ABQ7BGP8</accession>
<evidence type="ECO:0000256" key="1">
    <source>
        <dbReference type="SAM" id="MobiDB-lite"/>
    </source>
</evidence>
<organism evidence="2 3">
    <name type="scientific">Brassica cretica</name>
    <name type="common">Mustard</name>
    <dbReference type="NCBI Taxonomy" id="69181"/>
    <lineage>
        <taxon>Eukaryota</taxon>
        <taxon>Viridiplantae</taxon>
        <taxon>Streptophyta</taxon>
        <taxon>Embryophyta</taxon>
        <taxon>Tracheophyta</taxon>
        <taxon>Spermatophyta</taxon>
        <taxon>Magnoliopsida</taxon>
        <taxon>eudicotyledons</taxon>
        <taxon>Gunneridae</taxon>
        <taxon>Pentapetalae</taxon>
        <taxon>rosids</taxon>
        <taxon>malvids</taxon>
        <taxon>Brassicales</taxon>
        <taxon>Brassicaceae</taxon>
        <taxon>Brassiceae</taxon>
        <taxon>Brassica</taxon>
    </lineage>
</organism>
<protein>
    <submittedName>
        <fullName evidence="2">Uncharacterized protein</fullName>
    </submittedName>
</protein>
<comment type="caution">
    <text evidence="2">The sequence shown here is derived from an EMBL/GenBank/DDBJ whole genome shotgun (WGS) entry which is preliminary data.</text>
</comment>
<feature type="region of interest" description="Disordered" evidence="1">
    <location>
        <begin position="61"/>
        <end position="107"/>
    </location>
</feature>
<proteinExistence type="predicted"/>
<evidence type="ECO:0000313" key="3">
    <source>
        <dbReference type="Proteomes" id="UP000266723"/>
    </source>
</evidence>
<gene>
    <name evidence="2" type="ORF">DY000_02041340</name>
</gene>
<sequence>MQLLAYVLQAAGHVLLLDWTTSKQFLSHFYWMLWWLATKLVQSEADREIEAFPVRNFHLNVEQPSPSQSSVATKRPSSSQSSVATQRPSNRPARSLRSDRARAKDRSLRSDRVIVPLGRYVATELEPKLGRYVATERSSRSVAT</sequence>
<feature type="compositionally biased region" description="Polar residues" evidence="1">
    <location>
        <begin position="62"/>
        <end position="89"/>
    </location>
</feature>
<name>A0ABQ7BGP8_BRACR</name>
<keyword evidence="3" id="KW-1185">Reference proteome</keyword>
<reference evidence="2 3" key="1">
    <citation type="journal article" date="2020" name="BMC Genomics">
        <title>Intraspecific diversification of the crop wild relative Brassica cretica Lam. using demographic model selection.</title>
        <authorList>
            <person name="Kioukis A."/>
            <person name="Michalopoulou V.A."/>
            <person name="Briers L."/>
            <person name="Pirintsos S."/>
            <person name="Studholme D.J."/>
            <person name="Pavlidis P."/>
            <person name="Sarris P.F."/>
        </authorList>
    </citation>
    <scope>NUCLEOTIDE SEQUENCE [LARGE SCALE GENOMIC DNA]</scope>
    <source>
        <strain evidence="3">cv. PFS-1207/04</strain>
    </source>
</reference>
<evidence type="ECO:0000313" key="2">
    <source>
        <dbReference type="EMBL" id="KAF3531095.1"/>
    </source>
</evidence>